<dbReference type="Gene3D" id="3.30.700.20">
    <property type="entry name" value="Hypothetical protein ph0010, domain 1"/>
    <property type="match status" value="1"/>
</dbReference>
<dbReference type="InterPro" id="IPR027623">
    <property type="entry name" value="AmmeMemoSam_A"/>
</dbReference>
<dbReference type="SUPFAM" id="SSF143447">
    <property type="entry name" value="AMMECR1-like"/>
    <property type="match status" value="1"/>
</dbReference>
<dbReference type="EMBL" id="JACNJZ010000102">
    <property type="protein sequence ID" value="MBC8317752.1"/>
    <property type="molecule type" value="Genomic_DNA"/>
</dbReference>
<dbReference type="Gene3D" id="3.40.830.10">
    <property type="entry name" value="LigB-like"/>
    <property type="match status" value="1"/>
</dbReference>
<accession>A0A8J6TFP6</accession>
<dbReference type="NCBIfam" id="TIGR04336">
    <property type="entry name" value="AmmeMemoSam_B"/>
    <property type="match status" value="1"/>
</dbReference>
<dbReference type="PANTHER" id="PTHR11060:SF0">
    <property type="entry name" value="PROTEIN MEMO1"/>
    <property type="match status" value="1"/>
</dbReference>
<reference evidence="5 6" key="1">
    <citation type="submission" date="2020-08" db="EMBL/GenBank/DDBJ databases">
        <title>Bridging the membrane lipid divide: bacteria of the FCB group superphylum have the potential to synthesize archaeal ether lipids.</title>
        <authorList>
            <person name="Villanueva L."/>
            <person name="Von Meijenfeldt F.A.B."/>
            <person name="Westbye A.B."/>
            <person name="Yadav S."/>
            <person name="Hopmans E.C."/>
            <person name="Dutilh B.E."/>
            <person name="Sinninghe Damste J.S."/>
        </authorList>
    </citation>
    <scope>NUCLEOTIDE SEQUENCE [LARGE SCALE GENOMIC DNA]</scope>
    <source>
        <strain evidence="5">NIOZ-UU47</strain>
    </source>
</reference>
<proteinExistence type="inferred from homology"/>
<dbReference type="Proteomes" id="UP000614424">
    <property type="component" value="Unassembled WGS sequence"/>
</dbReference>
<dbReference type="PROSITE" id="PS51112">
    <property type="entry name" value="AMMECR1"/>
    <property type="match status" value="1"/>
</dbReference>
<evidence type="ECO:0000313" key="6">
    <source>
        <dbReference type="Proteomes" id="UP000614424"/>
    </source>
</evidence>
<dbReference type="InterPro" id="IPR002733">
    <property type="entry name" value="AMMECR1_domain"/>
</dbReference>
<feature type="domain" description="AMMECR1" evidence="4">
    <location>
        <begin position="312"/>
        <end position="503"/>
    </location>
</feature>
<dbReference type="InterPro" id="IPR027485">
    <property type="entry name" value="AMMECR1_N"/>
</dbReference>
<protein>
    <recommendedName>
        <fullName evidence="2">MEMO1 family protein H8E41_07575</fullName>
    </recommendedName>
</protein>
<dbReference type="Pfam" id="PF01871">
    <property type="entry name" value="AMMECR1"/>
    <property type="match status" value="1"/>
</dbReference>
<sequence>MEKSSLRILLFSLCITLACFFSAKSAFAGDVRYPVWAGSFYPANKTVLRETIQNLSAKAANSSTDIHSDKRLKALILPHAGYIYSGLTAAHSSLVLREGQFDKVILLGPDHRVGFENGVISNVKSYRTPLGDIPIHHEAALLRMQPELFAASAASDRSEHSLEVVLPFLQHFLGRFDLIPIVLGPSNPDTISNAITPLLTPETLLVVSSDLSHYLPYDQAKEKDMDTLSHILQLNKDALIPDNNMACGICALRTLLNIAQRYSWQPELLHYSNSGDTAGNRDNVVGYAAIAFFASQNTQNGDQTMQNELSAEQGQTLLTLARQTIEKEIGRPVSPDKQEEIQHQLKDAAFKEQRGTFVTLTKKGQLRGCIGSIAPVESIEEGIQRNAVNAAFKDHRFSPLKQEEFSDLKIEVSILTDPEPLKYSDSTDLIDKLRPGIDGVILRSGPAGATFLPQVWEQLTDTEDFLNRLCIKAGLAADSWQTLHPEILTYQVQHFNEKPGTQL</sequence>
<dbReference type="InterPro" id="IPR002737">
    <property type="entry name" value="MEMO1_fam"/>
</dbReference>
<dbReference type="AlphaFoldDB" id="A0A8J6TFP6"/>
<dbReference type="HAMAP" id="MF_00055">
    <property type="entry name" value="MEMO1"/>
    <property type="match status" value="1"/>
</dbReference>
<evidence type="ECO:0000256" key="1">
    <source>
        <dbReference type="ARBA" id="ARBA00006315"/>
    </source>
</evidence>
<dbReference type="NCBIfam" id="TIGR00296">
    <property type="entry name" value="TIGR00296 family protein"/>
    <property type="match status" value="1"/>
</dbReference>
<evidence type="ECO:0000256" key="2">
    <source>
        <dbReference type="HAMAP-Rule" id="MF_00055"/>
    </source>
</evidence>
<evidence type="ECO:0000259" key="4">
    <source>
        <dbReference type="PROSITE" id="PS51112"/>
    </source>
</evidence>
<dbReference type="Pfam" id="PF01875">
    <property type="entry name" value="Memo"/>
    <property type="match status" value="1"/>
</dbReference>
<evidence type="ECO:0000256" key="3">
    <source>
        <dbReference type="SAM" id="SignalP"/>
    </source>
</evidence>
<dbReference type="InterPro" id="IPR036071">
    <property type="entry name" value="AMMECR1_dom_sf"/>
</dbReference>
<dbReference type="CDD" id="cd07361">
    <property type="entry name" value="MEMO_like"/>
    <property type="match status" value="1"/>
</dbReference>
<dbReference type="Gene3D" id="3.30.1490.150">
    <property type="entry name" value="Hypothetical protein ph0010, domain 2"/>
    <property type="match status" value="1"/>
</dbReference>
<feature type="chain" id="PRO_5035223901" description="MEMO1 family protein H8E41_07575" evidence="3">
    <location>
        <begin position="29"/>
        <end position="503"/>
    </location>
</feature>
<gene>
    <name evidence="5" type="primary">amrB</name>
    <name evidence="5" type="ORF">H8E41_07575</name>
</gene>
<comment type="caution">
    <text evidence="5">The sequence shown here is derived from an EMBL/GenBank/DDBJ whole genome shotgun (WGS) entry which is preliminary data.</text>
</comment>
<evidence type="ECO:0000313" key="5">
    <source>
        <dbReference type="EMBL" id="MBC8317752.1"/>
    </source>
</evidence>
<dbReference type="InterPro" id="IPR023473">
    <property type="entry name" value="AMMECR1"/>
</dbReference>
<feature type="signal peptide" evidence="3">
    <location>
        <begin position="1"/>
        <end position="28"/>
    </location>
</feature>
<keyword evidence="3" id="KW-0732">Signal</keyword>
<dbReference type="PROSITE" id="PS51257">
    <property type="entry name" value="PROKAR_LIPOPROTEIN"/>
    <property type="match status" value="1"/>
</dbReference>
<dbReference type="NCBIfam" id="TIGR04335">
    <property type="entry name" value="AmmeMemoSam_A"/>
    <property type="match status" value="1"/>
</dbReference>
<dbReference type="PANTHER" id="PTHR11060">
    <property type="entry name" value="PROTEIN MEMO1"/>
    <property type="match status" value="1"/>
</dbReference>
<organism evidence="5 6">
    <name type="scientific">Candidatus Desulfobia pelagia</name>
    <dbReference type="NCBI Taxonomy" id="2841692"/>
    <lineage>
        <taxon>Bacteria</taxon>
        <taxon>Pseudomonadati</taxon>
        <taxon>Thermodesulfobacteriota</taxon>
        <taxon>Desulfobulbia</taxon>
        <taxon>Desulfobulbales</taxon>
        <taxon>Desulfobulbaceae</taxon>
        <taxon>Candidatus Desulfobia</taxon>
    </lineage>
</organism>
<name>A0A8J6TFP6_9BACT</name>
<comment type="similarity">
    <text evidence="1 2">Belongs to the MEMO1 family.</text>
</comment>